<feature type="compositionally biased region" description="Acidic residues" evidence="1">
    <location>
        <begin position="459"/>
        <end position="469"/>
    </location>
</feature>
<dbReference type="InterPro" id="IPR006528">
    <property type="entry name" value="Phage_head_morphogenesis_dom"/>
</dbReference>
<feature type="region of interest" description="Disordered" evidence="1">
    <location>
        <begin position="441"/>
        <end position="497"/>
    </location>
</feature>
<dbReference type="InterPro" id="IPR003540">
    <property type="entry name" value="ADP-ribosyltransferase"/>
</dbReference>
<feature type="compositionally biased region" description="Acidic residues" evidence="1">
    <location>
        <begin position="441"/>
        <end position="450"/>
    </location>
</feature>
<evidence type="ECO:0000259" key="2">
    <source>
        <dbReference type="Pfam" id="PF03496"/>
    </source>
</evidence>
<dbReference type="RefSeq" id="WP_197941975.1">
    <property type="nucleotide sequence ID" value="NZ_JAECSB010000085.1"/>
</dbReference>
<dbReference type="GO" id="GO:0005576">
    <property type="term" value="C:extracellular region"/>
    <property type="evidence" value="ECO:0007669"/>
    <property type="project" value="InterPro"/>
</dbReference>
<evidence type="ECO:0000259" key="3">
    <source>
        <dbReference type="Pfam" id="PF04233"/>
    </source>
</evidence>
<reference evidence="4 5" key="1">
    <citation type="submission" date="2020-12" db="EMBL/GenBank/DDBJ databases">
        <title>Draft genome sequence of furan degrading bacterial strain FUR100.</title>
        <authorList>
            <person name="Woiski C."/>
        </authorList>
    </citation>
    <scope>NUCLEOTIDE SEQUENCE [LARGE SCALE GENOMIC DNA]</scope>
    <source>
        <strain evidence="4 5">FUR100</strain>
    </source>
</reference>
<dbReference type="Gene3D" id="3.90.176.10">
    <property type="entry name" value="Toxin ADP-ribosyltransferase, Chain A, domain 1"/>
    <property type="match status" value="1"/>
</dbReference>
<gene>
    <name evidence="4" type="ORF">I3517_27430</name>
</gene>
<evidence type="ECO:0008006" key="6">
    <source>
        <dbReference type="Google" id="ProtNLM"/>
    </source>
</evidence>
<proteinExistence type="predicted"/>
<feature type="domain" description="ADP ribosyltransferase" evidence="2">
    <location>
        <begin position="541"/>
        <end position="700"/>
    </location>
</feature>
<evidence type="ECO:0000313" key="4">
    <source>
        <dbReference type="EMBL" id="MBH5146341.1"/>
    </source>
</evidence>
<accession>A0A8I1D9N9</accession>
<evidence type="ECO:0000313" key="5">
    <source>
        <dbReference type="Proteomes" id="UP000627573"/>
    </source>
</evidence>
<feature type="domain" description="Phage head morphogenesis" evidence="3">
    <location>
        <begin position="235"/>
        <end position="329"/>
    </location>
</feature>
<dbReference type="PROSITE" id="PS51996">
    <property type="entry name" value="TR_MART"/>
    <property type="match status" value="1"/>
</dbReference>
<organism evidence="4 5">
    <name type="scientific">Rhodococcus erythropolis</name>
    <name type="common">Arthrobacter picolinophilus</name>
    <dbReference type="NCBI Taxonomy" id="1833"/>
    <lineage>
        <taxon>Bacteria</taxon>
        <taxon>Bacillati</taxon>
        <taxon>Actinomycetota</taxon>
        <taxon>Actinomycetes</taxon>
        <taxon>Mycobacteriales</taxon>
        <taxon>Nocardiaceae</taxon>
        <taxon>Rhodococcus</taxon>
        <taxon>Rhodococcus erythropolis group</taxon>
    </lineage>
</organism>
<dbReference type="Proteomes" id="UP000627573">
    <property type="component" value="Unassembled WGS sequence"/>
</dbReference>
<feature type="region of interest" description="Disordered" evidence="1">
    <location>
        <begin position="407"/>
        <end position="429"/>
    </location>
</feature>
<dbReference type="SUPFAM" id="SSF56399">
    <property type="entry name" value="ADP-ribosylation"/>
    <property type="match status" value="1"/>
</dbReference>
<keyword evidence="5" id="KW-1185">Reference proteome</keyword>
<feature type="compositionally biased region" description="Acidic residues" evidence="1">
    <location>
        <begin position="478"/>
        <end position="489"/>
    </location>
</feature>
<dbReference type="AlphaFoldDB" id="A0A8I1D9N9"/>
<dbReference type="EMBL" id="JAECSB010000085">
    <property type="protein sequence ID" value="MBH5146341.1"/>
    <property type="molecule type" value="Genomic_DNA"/>
</dbReference>
<name>A0A8I1D9N9_RHOER</name>
<comment type="caution">
    <text evidence="4">The sequence shown here is derived from an EMBL/GenBank/DDBJ whole genome shotgun (WGS) entry which is preliminary data.</text>
</comment>
<sequence length="719" mass="78902">MRADARIRRGERNIYNAVITAMTIWLDTTRKLVLGQPVPALTASSGLLLIPETLPPHVEDGAAEKAFIDQLSAALTGESALVADAGNPDPIPDIDAAQASFAAWARALENHVEPAIAEAFGEAFAAQSRAADISPVHFQEHHMATVHDRLKIWPEGAFEELRPELLEAMQQNESIEQITDRIGRILDIDAPSRRIRADISAIDAQIADPTTDRDELPFLRGKRRRLWNQHDESQQQWKWLARRIARTEIQGAVEGGSLASAQATAEATGEEMYKAWLSTPDERTRASHNVADGQIVKLAEPFRVGVALLPHPAFPGGPAHEVINCRCTMRILTYSEMQTELQGMWGGRGVSPMGARLGPDDEADAATAIDRLNRERRGEVLDPIERAEPEIQDTVNVDDDVQENVELLEPDDEPFTTPHDDLPDLEDDIPDDELHVADEEPDLDTDDEELPDHPAVEGDPADDSDNETEPEVHQPDTDPADIPEVEEEPAPPPAPTESVILEPIIETTPTPEPLVFGDLEVDEARRWAARAWPLDRNSFDPEVSRAVTQYTGDYHDVMNESLRGEFLTETSEANQRMVANMRRAIDEAPRVPEPVHAFREVSRSDAFQLPDEDSLAALLGEAFTDLGFMSTSLTQATAGAADLSTDTVMVEIAVPAGYAAIYVSGTTSQQADSILSAFGNAEVELILKDGTTIVITGIEFDSRGRPILQAEVIEIMEGE</sequence>
<dbReference type="Pfam" id="PF04233">
    <property type="entry name" value="Phage_Mu_F"/>
    <property type="match status" value="1"/>
</dbReference>
<dbReference type="Pfam" id="PF03496">
    <property type="entry name" value="ADPrib_exo_Tox"/>
    <property type="match status" value="1"/>
</dbReference>
<protein>
    <recommendedName>
        <fullName evidence="6">Phage head morphogenesis domain-containing protein</fullName>
    </recommendedName>
</protein>
<evidence type="ECO:0000256" key="1">
    <source>
        <dbReference type="SAM" id="MobiDB-lite"/>
    </source>
</evidence>